<comment type="subcellular location">
    <subcellularLocation>
        <location evidence="1">Membrane</location>
        <topology evidence="1">Multi-pass membrane protein</topology>
    </subcellularLocation>
</comment>
<evidence type="ECO:0000313" key="4">
    <source>
        <dbReference type="Proteomes" id="UP000298416"/>
    </source>
</evidence>
<evidence type="ECO:0000313" key="3">
    <source>
        <dbReference type="EMBL" id="KAG6427596.1"/>
    </source>
</evidence>
<comment type="similarity">
    <text evidence="1">Belongs to the DP1 family.</text>
</comment>
<dbReference type="Proteomes" id="UP000298416">
    <property type="component" value="Unassembled WGS sequence"/>
</dbReference>
<evidence type="ECO:0000256" key="2">
    <source>
        <dbReference type="SAM" id="MobiDB-lite"/>
    </source>
</evidence>
<dbReference type="Pfam" id="PF03134">
    <property type="entry name" value="TB2_DP1_HVA22"/>
    <property type="match status" value="1"/>
</dbReference>
<dbReference type="InterPro" id="IPR004345">
    <property type="entry name" value="TB2_DP1_HVA22"/>
</dbReference>
<reference evidence="3" key="2">
    <citation type="submission" date="2020-08" db="EMBL/GenBank/DDBJ databases">
        <title>Plant Genome Project.</title>
        <authorList>
            <person name="Zhang R.-G."/>
        </authorList>
    </citation>
    <scope>NUCLEOTIDE SEQUENCE</scope>
    <source>
        <strain evidence="3">Huo1</strain>
        <tissue evidence="3">Leaf</tissue>
    </source>
</reference>
<feature type="compositionally biased region" description="Polar residues" evidence="2">
    <location>
        <begin position="147"/>
        <end position="164"/>
    </location>
</feature>
<proteinExistence type="inferred from homology"/>
<accession>A0A8X8Y7L9</accession>
<reference evidence="3" key="1">
    <citation type="submission" date="2018-01" db="EMBL/GenBank/DDBJ databases">
        <authorList>
            <person name="Mao J.F."/>
        </authorList>
    </citation>
    <scope>NUCLEOTIDE SEQUENCE</scope>
    <source>
        <strain evidence="3">Huo1</strain>
        <tissue evidence="3">Leaf</tissue>
    </source>
</reference>
<feature type="region of interest" description="Disordered" evidence="2">
    <location>
        <begin position="147"/>
        <end position="191"/>
    </location>
</feature>
<keyword evidence="4" id="KW-1185">Reference proteome</keyword>
<name>A0A8X8Y7L9_SALSN</name>
<protein>
    <recommendedName>
        <fullName evidence="1">HVA22-like protein</fullName>
    </recommendedName>
</protein>
<evidence type="ECO:0000256" key="1">
    <source>
        <dbReference type="RuleBase" id="RU362006"/>
    </source>
</evidence>
<organism evidence="3">
    <name type="scientific">Salvia splendens</name>
    <name type="common">Scarlet sage</name>
    <dbReference type="NCBI Taxonomy" id="180675"/>
    <lineage>
        <taxon>Eukaryota</taxon>
        <taxon>Viridiplantae</taxon>
        <taxon>Streptophyta</taxon>
        <taxon>Embryophyta</taxon>
        <taxon>Tracheophyta</taxon>
        <taxon>Spermatophyta</taxon>
        <taxon>Magnoliopsida</taxon>
        <taxon>eudicotyledons</taxon>
        <taxon>Gunneridae</taxon>
        <taxon>Pentapetalae</taxon>
        <taxon>asterids</taxon>
        <taxon>lamiids</taxon>
        <taxon>Lamiales</taxon>
        <taxon>Lamiaceae</taxon>
        <taxon>Nepetoideae</taxon>
        <taxon>Mentheae</taxon>
        <taxon>Salviinae</taxon>
        <taxon>Salvia</taxon>
        <taxon>Salvia subgen. Calosphace</taxon>
        <taxon>core Calosphace</taxon>
    </lineage>
</organism>
<comment type="caution">
    <text evidence="3">The sequence shown here is derived from an EMBL/GenBank/DDBJ whole genome shotgun (WGS) entry which is preliminary data.</text>
</comment>
<dbReference type="OrthoDB" id="434647at2759"/>
<sequence length="251" mass="28962">MIGEFVNSCLILVLGYAYPAFQCFKTVEKNRVEIPELRFWCQYWILVAIITILERIGDVFISWLPMYGEMKLALFIYLWYPKTKGSGYVYNTLLRPYVSRHETDIDRSLIEFRERAWNLAIYYWQNCTELGSTKILQFLQFVSSQGGRSEENQGNQRRPNTTPEPSAPPVGLMRRSKWGPPPPPSGGSSSYFSQAPVSELIKVELHNEQFIRPEDVIVSNLDIGGGSKEKLGLEKDVKTTRHRLRRFIDGN</sequence>
<gene>
    <name evidence="3" type="ORF">SASPL_111842</name>
</gene>
<dbReference type="PANTHER" id="PTHR12300:SF162">
    <property type="entry name" value="HVA22-LIKE PROTEIN J"/>
    <property type="match status" value="1"/>
</dbReference>
<dbReference type="PANTHER" id="PTHR12300">
    <property type="entry name" value="HVA22-LIKE PROTEINS"/>
    <property type="match status" value="1"/>
</dbReference>
<dbReference type="AlphaFoldDB" id="A0A8X8Y7L9"/>
<dbReference type="EMBL" id="PNBA02000004">
    <property type="protein sequence ID" value="KAG6427596.1"/>
    <property type="molecule type" value="Genomic_DNA"/>
</dbReference>
<dbReference type="GO" id="GO:0016020">
    <property type="term" value="C:membrane"/>
    <property type="evidence" value="ECO:0007669"/>
    <property type="project" value="UniProtKB-SubCell"/>
</dbReference>